<dbReference type="InterPro" id="IPR000620">
    <property type="entry name" value="EamA_dom"/>
</dbReference>
<keyword evidence="2" id="KW-1003">Cell membrane</keyword>
<dbReference type="InterPro" id="IPR037185">
    <property type="entry name" value="EmrE-like"/>
</dbReference>
<evidence type="ECO:0000313" key="14">
    <source>
        <dbReference type="Proteomes" id="UP000325255"/>
    </source>
</evidence>
<evidence type="ECO:0000256" key="3">
    <source>
        <dbReference type="ARBA" id="ARBA00022516"/>
    </source>
</evidence>
<dbReference type="SUPFAM" id="SSF103481">
    <property type="entry name" value="Multidrug resistance efflux transporter EmrE"/>
    <property type="match status" value="1"/>
</dbReference>
<feature type="transmembrane region" description="Helical" evidence="11">
    <location>
        <begin position="40"/>
        <end position="58"/>
    </location>
</feature>
<evidence type="ECO:0000256" key="4">
    <source>
        <dbReference type="ARBA" id="ARBA00022519"/>
    </source>
</evidence>
<dbReference type="PANTHER" id="PTHR30561:SF9">
    <property type="entry name" value="4-AMINO-4-DEOXY-L-ARABINOSE-PHOSPHOUNDECAPRENOL FLIPPASE SUBUNIT ARNF-RELATED"/>
    <property type="match status" value="1"/>
</dbReference>
<feature type="domain" description="EamA" evidence="12">
    <location>
        <begin position="36"/>
        <end position="107"/>
    </location>
</feature>
<protein>
    <submittedName>
        <fullName evidence="13">EamA family transporter</fullName>
    </submittedName>
</protein>
<organism evidence="13 14">
    <name type="scientific">Rhodovastum atsumiense</name>
    <dbReference type="NCBI Taxonomy" id="504468"/>
    <lineage>
        <taxon>Bacteria</taxon>
        <taxon>Pseudomonadati</taxon>
        <taxon>Pseudomonadota</taxon>
        <taxon>Alphaproteobacteria</taxon>
        <taxon>Acetobacterales</taxon>
        <taxon>Acetobacteraceae</taxon>
        <taxon>Rhodovastum</taxon>
    </lineage>
</organism>
<accession>A0A5M6ISB1</accession>
<evidence type="ECO:0000256" key="2">
    <source>
        <dbReference type="ARBA" id="ARBA00022475"/>
    </source>
</evidence>
<dbReference type="GO" id="GO:0009103">
    <property type="term" value="P:lipopolysaccharide biosynthetic process"/>
    <property type="evidence" value="ECO:0007669"/>
    <property type="project" value="UniProtKB-KW"/>
</dbReference>
<feature type="transmembrane region" description="Helical" evidence="11">
    <location>
        <begin position="91"/>
        <end position="109"/>
    </location>
</feature>
<evidence type="ECO:0000256" key="6">
    <source>
        <dbReference type="ARBA" id="ARBA00022692"/>
    </source>
</evidence>
<keyword evidence="9" id="KW-0443">Lipid metabolism</keyword>
<dbReference type="GO" id="GO:0005886">
    <property type="term" value="C:plasma membrane"/>
    <property type="evidence" value="ECO:0007669"/>
    <property type="project" value="UniProtKB-SubCell"/>
</dbReference>
<reference evidence="13 14" key="1">
    <citation type="submission" date="2019-09" db="EMBL/GenBank/DDBJ databases">
        <title>Genome sequence of Rhodovastum atsumiense, a diverse member of the Acetobacteraceae family of non-sulfur purple photosynthetic bacteria.</title>
        <authorList>
            <person name="Meyer T."/>
            <person name="Kyndt J."/>
        </authorList>
    </citation>
    <scope>NUCLEOTIDE SEQUENCE [LARGE SCALE GENOMIC DNA]</scope>
    <source>
        <strain evidence="13 14">DSM 21279</strain>
    </source>
</reference>
<evidence type="ECO:0000256" key="1">
    <source>
        <dbReference type="ARBA" id="ARBA00004651"/>
    </source>
</evidence>
<sequence length="110" mass="11392">MTPYWLALAVAIATSMGGQTLLKAGAGAPDFIGQLFDWRTIIGLSLYGGAALLYIVALRRIPMSVALPCTAISYVAAALIGYYAFDETITVTHMAAIGLIAAGVITLALA</sequence>
<name>A0A5M6ISB1_9PROT</name>
<keyword evidence="4" id="KW-0997">Cell inner membrane</keyword>
<dbReference type="EMBL" id="VWPK01000028">
    <property type="protein sequence ID" value="KAA5610777.1"/>
    <property type="molecule type" value="Genomic_DNA"/>
</dbReference>
<evidence type="ECO:0000313" key="13">
    <source>
        <dbReference type="EMBL" id="KAA5610777.1"/>
    </source>
</evidence>
<dbReference type="InterPro" id="IPR000390">
    <property type="entry name" value="Small_drug/metabolite_transptr"/>
</dbReference>
<evidence type="ECO:0000256" key="11">
    <source>
        <dbReference type="SAM" id="Phobius"/>
    </source>
</evidence>
<evidence type="ECO:0000256" key="10">
    <source>
        <dbReference type="ARBA" id="ARBA00023136"/>
    </source>
</evidence>
<evidence type="ECO:0000256" key="9">
    <source>
        <dbReference type="ARBA" id="ARBA00023098"/>
    </source>
</evidence>
<dbReference type="Gene3D" id="1.10.3730.20">
    <property type="match status" value="1"/>
</dbReference>
<keyword evidence="7" id="KW-0448">Lipopolysaccharide biosynthesis</keyword>
<dbReference type="Proteomes" id="UP000325255">
    <property type="component" value="Unassembled WGS sequence"/>
</dbReference>
<evidence type="ECO:0000256" key="8">
    <source>
        <dbReference type="ARBA" id="ARBA00022989"/>
    </source>
</evidence>
<keyword evidence="5" id="KW-0441">Lipid A biosynthesis</keyword>
<dbReference type="RefSeq" id="WP_150042213.1">
    <property type="nucleotide sequence ID" value="NZ_OW485601.1"/>
</dbReference>
<dbReference type="AlphaFoldDB" id="A0A5M6ISB1"/>
<keyword evidence="14" id="KW-1185">Reference proteome</keyword>
<dbReference type="PANTHER" id="PTHR30561">
    <property type="entry name" value="SMR FAMILY PROTON-DEPENDENT DRUG EFFLUX TRANSPORTER SUGE"/>
    <property type="match status" value="1"/>
</dbReference>
<evidence type="ECO:0000259" key="12">
    <source>
        <dbReference type="Pfam" id="PF00892"/>
    </source>
</evidence>
<evidence type="ECO:0000256" key="7">
    <source>
        <dbReference type="ARBA" id="ARBA00022985"/>
    </source>
</evidence>
<dbReference type="GO" id="GO:0022857">
    <property type="term" value="F:transmembrane transporter activity"/>
    <property type="evidence" value="ECO:0007669"/>
    <property type="project" value="InterPro"/>
</dbReference>
<comment type="subcellular location">
    <subcellularLocation>
        <location evidence="1">Cell membrane</location>
        <topology evidence="1">Multi-pass membrane protein</topology>
    </subcellularLocation>
</comment>
<gene>
    <name evidence="13" type="ORF">F1189_17785</name>
</gene>
<keyword evidence="6 11" id="KW-0812">Transmembrane</keyword>
<dbReference type="GO" id="GO:0009245">
    <property type="term" value="P:lipid A biosynthetic process"/>
    <property type="evidence" value="ECO:0007669"/>
    <property type="project" value="UniProtKB-KW"/>
</dbReference>
<keyword evidence="3" id="KW-0444">Lipid biosynthesis</keyword>
<evidence type="ECO:0000256" key="5">
    <source>
        <dbReference type="ARBA" id="ARBA00022556"/>
    </source>
</evidence>
<proteinExistence type="predicted"/>
<comment type="caution">
    <text evidence="13">The sequence shown here is derived from an EMBL/GenBank/DDBJ whole genome shotgun (WGS) entry which is preliminary data.</text>
</comment>
<dbReference type="OrthoDB" id="583124at2"/>
<keyword evidence="10 11" id="KW-0472">Membrane</keyword>
<feature type="transmembrane region" description="Helical" evidence="11">
    <location>
        <begin position="65"/>
        <end position="85"/>
    </location>
</feature>
<dbReference type="Pfam" id="PF00892">
    <property type="entry name" value="EamA"/>
    <property type="match status" value="1"/>
</dbReference>
<keyword evidence="8 11" id="KW-1133">Transmembrane helix</keyword>